<protein>
    <submittedName>
        <fullName evidence="1">Uncharacterized protein</fullName>
    </submittedName>
</protein>
<dbReference type="EMBL" id="GGEC01071662">
    <property type="protein sequence ID" value="MBX52146.1"/>
    <property type="molecule type" value="Transcribed_RNA"/>
</dbReference>
<proteinExistence type="predicted"/>
<sequence length="32" mass="3758">MSLYPDHKIVKNNNCNFKCHITSRIPILSSQR</sequence>
<evidence type="ECO:0000313" key="1">
    <source>
        <dbReference type="EMBL" id="MBX52146.1"/>
    </source>
</evidence>
<reference evidence="1" key="1">
    <citation type="submission" date="2018-02" db="EMBL/GenBank/DDBJ databases">
        <title>Rhizophora mucronata_Transcriptome.</title>
        <authorList>
            <person name="Meera S.P."/>
            <person name="Sreeshan A."/>
            <person name="Augustine A."/>
        </authorList>
    </citation>
    <scope>NUCLEOTIDE SEQUENCE</scope>
    <source>
        <tissue evidence="1">Leaf</tissue>
    </source>
</reference>
<dbReference type="AlphaFoldDB" id="A0A2P2PBM4"/>
<name>A0A2P2PBM4_RHIMU</name>
<accession>A0A2P2PBM4</accession>
<organism evidence="1">
    <name type="scientific">Rhizophora mucronata</name>
    <name type="common">Asiatic mangrove</name>
    <dbReference type="NCBI Taxonomy" id="61149"/>
    <lineage>
        <taxon>Eukaryota</taxon>
        <taxon>Viridiplantae</taxon>
        <taxon>Streptophyta</taxon>
        <taxon>Embryophyta</taxon>
        <taxon>Tracheophyta</taxon>
        <taxon>Spermatophyta</taxon>
        <taxon>Magnoliopsida</taxon>
        <taxon>eudicotyledons</taxon>
        <taxon>Gunneridae</taxon>
        <taxon>Pentapetalae</taxon>
        <taxon>rosids</taxon>
        <taxon>fabids</taxon>
        <taxon>Malpighiales</taxon>
        <taxon>Rhizophoraceae</taxon>
        <taxon>Rhizophora</taxon>
    </lineage>
</organism>